<feature type="compositionally biased region" description="Basic and acidic residues" evidence="2">
    <location>
        <begin position="607"/>
        <end position="617"/>
    </location>
</feature>
<sequence length="664" mass="75571">MSWIRTAVNKAVEAGGRNNLSRTVRDYAGYAVSEGAKIIHDRIGPGNLKSFKHTVKQLEEVSVSCRGIERVQLLRRWLVALKEIERLSDVYQENNEKNPEEQLTSDESKDSPRKPTLVYYVDSDMGGVHLTFRDAFLQSQALEGITLSMILEAPNDEEVSLLLEIYGLCLTGGKEVHNTVMSSIQNLAKAFSGYQDEVLVKREELLQYAQGAISGLKINADLERIDAEACRLKEKLDKMKASQCPSNEGCEKSPEETNFVTIEALQEAIVQIGLGSKFEALLLRKKPLSNGDSSELHAEKVDKLKILSESLANSTSKAEKRMLDHRFQKEEALNFRLAKGNEVTQLEKELVVEIGELEKQKDELEAKLKKVNNSLATTRARLHNVREERENFDEASNEILAHLKTKEDELLRSISSYRLEGNAVDTWINFLEDTWVLRTSYAEQWEKQINGDLERYGDYFVNLVIHLLSTYKERLGPFIASTRKIVDSLSSSQRLEISPSIDESFRVTNPRKNLEEEYLDVEAKFVTTLSVVDTMKKQFYIQNEGIFRKDDQKVKELFDALEKINYEFESIERPKLEIETPTRKLATPSSRGRHRSYFRTSEQNTKSLEDKQDEASIERVNASGIESQMGKAEPKFGKVGGDDLAEEIGDWEFDVLEEDLKTSS</sequence>
<name>A0A5N6RL34_9ROSI</name>
<keyword evidence="1" id="KW-0175">Coiled coil</keyword>
<feature type="region of interest" description="Disordered" evidence="2">
    <location>
        <begin position="92"/>
        <end position="114"/>
    </location>
</feature>
<evidence type="ECO:0000313" key="4">
    <source>
        <dbReference type="Proteomes" id="UP000327013"/>
    </source>
</evidence>
<evidence type="ECO:0000256" key="1">
    <source>
        <dbReference type="SAM" id="Coils"/>
    </source>
</evidence>
<gene>
    <name evidence="3" type="ORF">FH972_017456</name>
</gene>
<dbReference type="OrthoDB" id="2019255at2759"/>
<evidence type="ECO:0000313" key="3">
    <source>
        <dbReference type="EMBL" id="KAE8099475.1"/>
    </source>
</evidence>
<reference evidence="3 4" key="1">
    <citation type="submission" date="2019-06" db="EMBL/GenBank/DDBJ databases">
        <title>A chromosomal-level reference genome of Carpinus fangiana (Coryloideae, Betulaceae).</title>
        <authorList>
            <person name="Yang X."/>
            <person name="Wang Z."/>
            <person name="Zhang L."/>
            <person name="Hao G."/>
            <person name="Liu J."/>
            <person name="Yang Y."/>
        </authorList>
    </citation>
    <scope>NUCLEOTIDE SEQUENCE [LARGE SCALE GENOMIC DNA]</scope>
    <source>
        <strain evidence="3">Cfa_2016G</strain>
        <tissue evidence="3">Leaf</tissue>
    </source>
</reference>
<dbReference type="PANTHER" id="PTHR34121:SF5">
    <property type="entry name" value="CENTROSOMAL PROTEIN OF 135 KDA-LIKE PROTEIN"/>
    <property type="match status" value="1"/>
</dbReference>
<organism evidence="3 4">
    <name type="scientific">Carpinus fangiana</name>
    <dbReference type="NCBI Taxonomy" id="176857"/>
    <lineage>
        <taxon>Eukaryota</taxon>
        <taxon>Viridiplantae</taxon>
        <taxon>Streptophyta</taxon>
        <taxon>Embryophyta</taxon>
        <taxon>Tracheophyta</taxon>
        <taxon>Spermatophyta</taxon>
        <taxon>Magnoliopsida</taxon>
        <taxon>eudicotyledons</taxon>
        <taxon>Gunneridae</taxon>
        <taxon>Pentapetalae</taxon>
        <taxon>rosids</taxon>
        <taxon>fabids</taxon>
        <taxon>Fagales</taxon>
        <taxon>Betulaceae</taxon>
        <taxon>Carpinus</taxon>
    </lineage>
</organism>
<dbReference type="EMBL" id="CM017327">
    <property type="protein sequence ID" value="KAE8099475.1"/>
    <property type="molecule type" value="Genomic_DNA"/>
</dbReference>
<dbReference type="Proteomes" id="UP000327013">
    <property type="component" value="Chromosome 7"/>
</dbReference>
<feature type="compositionally biased region" description="Basic and acidic residues" evidence="2">
    <location>
        <begin position="92"/>
        <end position="113"/>
    </location>
</feature>
<dbReference type="AlphaFoldDB" id="A0A5N6RL34"/>
<protein>
    <submittedName>
        <fullName evidence="3">Uncharacterized protein</fullName>
    </submittedName>
</protein>
<feature type="coiled-coil region" evidence="1">
    <location>
        <begin position="343"/>
        <end position="395"/>
    </location>
</feature>
<accession>A0A5N6RL34</accession>
<evidence type="ECO:0000256" key="2">
    <source>
        <dbReference type="SAM" id="MobiDB-lite"/>
    </source>
</evidence>
<feature type="region of interest" description="Disordered" evidence="2">
    <location>
        <begin position="585"/>
        <end position="641"/>
    </location>
</feature>
<keyword evidence="4" id="KW-1185">Reference proteome</keyword>
<proteinExistence type="predicted"/>
<dbReference type="PANTHER" id="PTHR34121">
    <property type="entry name" value="MYOSIN-11"/>
    <property type="match status" value="1"/>
</dbReference>